<dbReference type="AlphaFoldDB" id="A0A4C1UUJ0"/>
<evidence type="ECO:0000313" key="1">
    <source>
        <dbReference type="EMBL" id="GBP29662.1"/>
    </source>
</evidence>
<keyword evidence="2" id="KW-1185">Reference proteome</keyword>
<name>A0A4C1UUJ0_EUMVA</name>
<organism evidence="1 2">
    <name type="scientific">Eumeta variegata</name>
    <name type="common">Bagworm moth</name>
    <name type="synonym">Eumeta japonica</name>
    <dbReference type="NCBI Taxonomy" id="151549"/>
    <lineage>
        <taxon>Eukaryota</taxon>
        <taxon>Metazoa</taxon>
        <taxon>Ecdysozoa</taxon>
        <taxon>Arthropoda</taxon>
        <taxon>Hexapoda</taxon>
        <taxon>Insecta</taxon>
        <taxon>Pterygota</taxon>
        <taxon>Neoptera</taxon>
        <taxon>Endopterygota</taxon>
        <taxon>Lepidoptera</taxon>
        <taxon>Glossata</taxon>
        <taxon>Ditrysia</taxon>
        <taxon>Tineoidea</taxon>
        <taxon>Psychidae</taxon>
        <taxon>Oiketicinae</taxon>
        <taxon>Eumeta</taxon>
    </lineage>
</organism>
<gene>
    <name evidence="1" type="ORF">EVAR_79211_1</name>
</gene>
<dbReference type="Proteomes" id="UP000299102">
    <property type="component" value="Unassembled WGS sequence"/>
</dbReference>
<accession>A0A4C1UUJ0</accession>
<proteinExistence type="predicted"/>
<dbReference type="EMBL" id="BGZK01000222">
    <property type="protein sequence ID" value="GBP29662.1"/>
    <property type="molecule type" value="Genomic_DNA"/>
</dbReference>
<reference evidence="1 2" key="1">
    <citation type="journal article" date="2019" name="Commun. Biol.">
        <title>The bagworm genome reveals a unique fibroin gene that provides high tensile strength.</title>
        <authorList>
            <person name="Kono N."/>
            <person name="Nakamura H."/>
            <person name="Ohtoshi R."/>
            <person name="Tomita M."/>
            <person name="Numata K."/>
            <person name="Arakawa K."/>
        </authorList>
    </citation>
    <scope>NUCLEOTIDE SEQUENCE [LARGE SCALE GENOMIC DNA]</scope>
</reference>
<sequence>MDDHNLKEVTGALQAFWEEIGYMMEEGVDHRNSHSLDETQQGKLFLQVCICESAVCHYSSRLIFVLRPSWSQQGSTTPTNVRILTSTRVSQVLKVAVQQPHDGQSCNERFLKGDRSSFTSNDRQSLIEMLVSCHRITITKSPTELSQAIGG</sequence>
<evidence type="ECO:0000313" key="2">
    <source>
        <dbReference type="Proteomes" id="UP000299102"/>
    </source>
</evidence>
<protein>
    <submittedName>
        <fullName evidence="1">Uncharacterized protein</fullName>
    </submittedName>
</protein>
<comment type="caution">
    <text evidence="1">The sequence shown here is derived from an EMBL/GenBank/DDBJ whole genome shotgun (WGS) entry which is preliminary data.</text>
</comment>